<dbReference type="VEuPathDB" id="FungiDB:P168DRAFT_315409"/>
<evidence type="ECO:0000313" key="3">
    <source>
        <dbReference type="Proteomes" id="UP000234254"/>
    </source>
</evidence>
<evidence type="ECO:0000256" key="1">
    <source>
        <dbReference type="SAM" id="SignalP"/>
    </source>
</evidence>
<dbReference type="Proteomes" id="UP000234254">
    <property type="component" value="Unassembled WGS sequence"/>
</dbReference>
<feature type="signal peptide" evidence="1">
    <location>
        <begin position="1"/>
        <end position="35"/>
    </location>
</feature>
<keyword evidence="1" id="KW-0732">Signal</keyword>
<sequence>MKVRGAIHRCREHYTDMKQFTAVLALCALAPMALAQGSLMDKRGCKPSNCACIGRQGQFCGDESINKACTNGHVFECNGNSGKSCDYGLRDSCRKCGKLGC</sequence>
<accession>A0A2I1DHQ6</accession>
<dbReference type="RefSeq" id="XP_024697997.1">
    <property type="nucleotide sequence ID" value="XM_024839902.1"/>
</dbReference>
<keyword evidence="3" id="KW-1185">Reference proteome</keyword>
<protein>
    <submittedName>
        <fullName evidence="2">Uncharacterized protein</fullName>
    </submittedName>
</protein>
<dbReference type="AlphaFoldDB" id="A0A2I1DHQ6"/>
<gene>
    <name evidence="2" type="ORF">P168DRAFT_315409</name>
</gene>
<dbReference type="EMBL" id="MSFM01000001">
    <property type="protein sequence ID" value="PKY09403.1"/>
    <property type="molecule type" value="Genomic_DNA"/>
</dbReference>
<proteinExistence type="predicted"/>
<feature type="chain" id="PRO_5014173700" evidence="1">
    <location>
        <begin position="36"/>
        <end position="101"/>
    </location>
</feature>
<organism evidence="2 3">
    <name type="scientific">Aspergillus campestris (strain IBT 28561)</name>
    <dbReference type="NCBI Taxonomy" id="1392248"/>
    <lineage>
        <taxon>Eukaryota</taxon>
        <taxon>Fungi</taxon>
        <taxon>Dikarya</taxon>
        <taxon>Ascomycota</taxon>
        <taxon>Pezizomycotina</taxon>
        <taxon>Eurotiomycetes</taxon>
        <taxon>Eurotiomycetidae</taxon>
        <taxon>Eurotiales</taxon>
        <taxon>Aspergillaceae</taxon>
        <taxon>Aspergillus</taxon>
        <taxon>Aspergillus subgen. Circumdati</taxon>
    </lineage>
</organism>
<name>A0A2I1DHQ6_ASPC2</name>
<dbReference type="OrthoDB" id="2443686at2759"/>
<reference evidence="2" key="1">
    <citation type="submission" date="2016-12" db="EMBL/GenBank/DDBJ databases">
        <title>The genomes of Aspergillus section Nigri reveals drivers in fungal speciation.</title>
        <authorList>
            <consortium name="DOE Joint Genome Institute"/>
            <person name="Vesth T.C."/>
            <person name="Nybo J."/>
            <person name="Theobald S."/>
            <person name="Brandl J."/>
            <person name="Frisvad J.C."/>
            <person name="Nielsen K.F."/>
            <person name="Lyhne E.K."/>
            <person name="Kogle M.E."/>
            <person name="Kuo A."/>
            <person name="Riley R."/>
            <person name="Clum A."/>
            <person name="Nolan M."/>
            <person name="Lipzen A."/>
            <person name="Salamov A."/>
            <person name="Henrissat B."/>
            <person name="Wiebenga A."/>
            <person name="De vries R.P."/>
            <person name="Grigoriev I.V."/>
            <person name="Mortensen U.H."/>
            <person name="Andersen M.R."/>
            <person name="Baker S.E."/>
        </authorList>
    </citation>
    <scope>NUCLEOTIDE SEQUENCE</scope>
    <source>
        <strain evidence="2">IBT 28561</strain>
    </source>
</reference>
<dbReference type="GeneID" id="36547426"/>
<comment type="caution">
    <text evidence="2">The sequence shown here is derived from an EMBL/GenBank/DDBJ whole genome shotgun (WGS) entry which is preliminary data.</text>
</comment>
<evidence type="ECO:0000313" key="2">
    <source>
        <dbReference type="EMBL" id="PKY09403.1"/>
    </source>
</evidence>